<sequence>MTTLLRTVQRGTSAGCCRVRFATRSKSTAAQGEPEALAAAGPWDELPGPKPSPLLGNAWRFIPGVGNYAGLKTNQLFERLHEEYGPAVKLAGMPGSPTMVLLRDPVDFEKVLRSEGQWPERRAFPSMEYYQRTYKTNRRESLATSQGKDWGDFRSAVNQVMMQPRSVREYVEPIDAVARDFVDRMRGVRGPDGQMPADFSNEMGKWAMESITYVALDTRLGALKSTDNTEALAMIQALKDAFNYINQLDFQPSLWRYVTTPALRGLIKSLDYINGVAEKYVAAAMDRLQTHPKNEARHLTVLEQLLLRNEDPAMGVAMAVDMIVAGVDTTSTGASLAMYCLANNPEKQQAVHEELDRVIPDPREPLSIQQIEDLKYLKACIKEALRCQPVAFMNIRNTGKELVLGGYSVPKGTCVAMNSGITSTEERYFPRADKFLPERWLPQGADLKARHPFAYLPFGFGARMCVGKRFAELEMEAVLARIFRSFRLEWHQPPLQTEVQTLLQIGSPLKFTVRDRA</sequence>
<keyword evidence="6 8" id="KW-0408">Iron</keyword>
<evidence type="ECO:0000256" key="3">
    <source>
        <dbReference type="ARBA" id="ARBA00022617"/>
    </source>
</evidence>
<keyword evidence="11" id="KW-1185">Reference proteome</keyword>
<dbReference type="GO" id="GO:0005506">
    <property type="term" value="F:iron ion binding"/>
    <property type="evidence" value="ECO:0007669"/>
    <property type="project" value="InterPro"/>
</dbReference>
<feature type="binding site" description="axial binding residue" evidence="8">
    <location>
        <position position="465"/>
    </location>
    <ligand>
        <name>heme</name>
        <dbReference type="ChEBI" id="CHEBI:30413"/>
    </ligand>
    <ligandPart>
        <name>Fe</name>
        <dbReference type="ChEBI" id="CHEBI:18248"/>
    </ligandPart>
</feature>
<organism evidence="10 11">
    <name type="scientific">Megalurothrips usitatus</name>
    <name type="common">bean blossom thrips</name>
    <dbReference type="NCBI Taxonomy" id="439358"/>
    <lineage>
        <taxon>Eukaryota</taxon>
        <taxon>Metazoa</taxon>
        <taxon>Ecdysozoa</taxon>
        <taxon>Arthropoda</taxon>
        <taxon>Hexapoda</taxon>
        <taxon>Insecta</taxon>
        <taxon>Pterygota</taxon>
        <taxon>Neoptera</taxon>
        <taxon>Paraneoptera</taxon>
        <taxon>Thysanoptera</taxon>
        <taxon>Terebrantia</taxon>
        <taxon>Thripoidea</taxon>
        <taxon>Thripidae</taxon>
        <taxon>Megalurothrips</taxon>
    </lineage>
</organism>
<evidence type="ECO:0000256" key="6">
    <source>
        <dbReference type="ARBA" id="ARBA00023004"/>
    </source>
</evidence>
<dbReference type="GO" id="GO:0016705">
    <property type="term" value="F:oxidoreductase activity, acting on paired donors, with incorporation or reduction of molecular oxygen"/>
    <property type="evidence" value="ECO:0007669"/>
    <property type="project" value="InterPro"/>
</dbReference>
<dbReference type="PROSITE" id="PS00086">
    <property type="entry name" value="CYTOCHROME_P450"/>
    <property type="match status" value="1"/>
</dbReference>
<evidence type="ECO:0000256" key="1">
    <source>
        <dbReference type="ARBA" id="ARBA00001971"/>
    </source>
</evidence>
<dbReference type="PRINTS" id="PR00463">
    <property type="entry name" value="EP450I"/>
</dbReference>
<dbReference type="GO" id="GO:0020037">
    <property type="term" value="F:heme binding"/>
    <property type="evidence" value="ECO:0007669"/>
    <property type="project" value="InterPro"/>
</dbReference>
<keyword evidence="4 8" id="KW-0479">Metal-binding</keyword>
<evidence type="ECO:0000256" key="2">
    <source>
        <dbReference type="ARBA" id="ARBA00010617"/>
    </source>
</evidence>
<evidence type="ECO:0000313" key="11">
    <source>
        <dbReference type="Proteomes" id="UP001075354"/>
    </source>
</evidence>
<dbReference type="PRINTS" id="PR00385">
    <property type="entry name" value="P450"/>
</dbReference>
<keyword evidence="3 8" id="KW-0349">Heme</keyword>
<comment type="cofactor">
    <cofactor evidence="1 8">
        <name>heme</name>
        <dbReference type="ChEBI" id="CHEBI:30413"/>
    </cofactor>
</comment>
<dbReference type="InterPro" id="IPR002401">
    <property type="entry name" value="Cyt_P450_E_grp-I"/>
</dbReference>
<protein>
    <submittedName>
        <fullName evidence="10">Uncharacterized protein</fullName>
    </submittedName>
</protein>
<dbReference type="Gene3D" id="1.10.630.10">
    <property type="entry name" value="Cytochrome P450"/>
    <property type="match status" value="1"/>
</dbReference>
<evidence type="ECO:0000256" key="8">
    <source>
        <dbReference type="PIRSR" id="PIRSR602401-1"/>
    </source>
</evidence>
<evidence type="ECO:0000256" key="4">
    <source>
        <dbReference type="ARBA" id="ARBA00022723"/>
    </source>
</evidence>
<dbReference type="InterPro" id="IPR001128">
    <property type="entry name" value="Cyt_P450"/>
</dbReference>
<dbReference type="InterPro" id="IPR050479">
    <property type="entry name" value="CYP11_CYP27_families"/>
</dbReference>
<dbReference type="InterPro" id="IPR017972">
    <property type="entry name" value="Cyt_P450_CS"/>
</dbReference>
<dbReference type="AlphaFoldDB" id="A0AAV7XR30"/>
<comment type="similarity">
    <text evidence="2 9">Belongs to the cytochrome P450 family.</text>
</comment>
<dbReference type="CDD" id="cd11054">
    <property type="entry name" value="CYP24A1-like"/>
    <property type="match status" value="1"/>
</dbReference>
<keyword evidence="5 9" id="KW-0560">Oxidoreductase</keyword>
<reference evidence="10" key="1">
    <citation type="submission" date="2022-12" db="EMBL/GenBank/DDBJ databases">
        <title>Chromosome-level genome assembly of the bean flower thrips Megalurothrips usitatus.</title>
        <authorList>
            <person name="Ma L."/>
            <person name="Liu Q."/>
            <person name="Li H."/>
            <person name="Cai W."/>
        </authorList>
    </citation>
    <scope>NUCLEOTIDE SEQUENCE</scope>
    <source>
        <strain evidence="10">Cailab_2022a</strain>
    </source>
</reference>
<accession>A0AAV7XR30</accession>
<comment type="caution">
    <text evidence="10">The sequence shown here is derived from an EMBL/GenBank/DDBJ whole genome shotgun (WGS) entry which is preliminary data.</text>
</comment>
<dbReference type="PANTHER" id="PTHR24279">
    <property type="entry name" value="CYTOCHROME P450"/>
    <property type="match status" value="1"/>
</dbReference>
<gene>
    <name evidence="10" type="ORF">ONE63_006793</name>
</gene>
<dbReference type="SUPFAM" id="SSF48264">
    <property type="entry name" value="Cytochrome P450"/>
    <property type="match status" value="1"/>
</dbReference>
<evidence type="ECO:0000256" key="7">
    <source>
        <dbReference type="ARBA" id="ARBA00023033"/>
    </source>
</evidence>
<dbReference type="InterPro" id="IPR036396">
    <property type="entry name" value="Cyt_P450_sf"/>
</dbReference>
<name>A0AAV7XR30_9NEOP</name>
<dbReference type="FunFam" id="1.10.630.10:FF:000006">
    <property type="entry name" value="Cytochrome P450 302a1, mitochondrial"/>
    <property type="match status" value="1"/>
</dbReference>
<dbReference type="PANTHER" id="PTHR24279:SF120">
    <property type="entry name" value="CYTOCHROME P450"/>
    <property type="match status" value="1"/>
</dbReference>
<dbReference type="Pfam" id="PF00067">
    <property type="entry name" value="p450"/>
    <property type="match status" value="1"/>
</dbReference>
<keyword evidence="7 9" id="KW-0503">Monooxygenase</keyword>
<dbReference type="GO" id="GO:0004497">
    <property type="term" value="F:monooxygenase activity"/>
    <property type="evidence" value="ECO:0007669"/>
    <property type="project" value="UniProtKB-KW"/>
</dbReference>
<evidence type="ECO:0000256" key="9">
    <source>
        <dbReference type="RuleBase" id="RU000461"/>
    </source>
</evidence>
<proteinExistence type="inferred from homology"/>
<dbReference type="Proteomes" id="UP001075354">
    <property type="component" value="Chromosome 4"/>
</dbReference>
<evidence type="ECO:0000313" key="10">
    <source>
        <dbReference type="EMBL" id="KAJ1528378.1"/>
    </source>
</evidence>
<dbReference type="EMBL" id="JAPTSV010000004">
    <property type="protein sequence ID" value="KAJ1528378.1"/>
    <property type="molecule type" value="Genomic_DNA"/>
</dbReference>
<evidence type="ECO:0000256" key="5">
    <source>
        <dbReference type="ARBA" id="ARBA00023002"/>
    </source>
</evidence>